<dbReference type="InterPro" id="IPR003656">
    <property type="entry name" value="Znf_BED"/>
</dbReference>
<comment type="caution">
    <text evidence="7">The sequence shown here is derived from an EMBL/GenBank/DDBJ whole genome shotgun (WGS) entry which is preliminary data.</text>
</comment>
<evidence type="ECO:0000256" key="2">
    <source>
        <dbReference type="ARBA" id="ARBA00022771"/>
    </source>
</evidence>
<keyword evidence="2 4" id="KW-0863">Zinc-finger</keyword>
<keyword evidence="3" id="KW-0862">Zinc</keyword>
<dbReference type="PROSITE" id="PS50808">
    <property type="entry name" value="ZF_BED"/>
    <property type="match status" value="1"/>
</dbReference>
<protein>
    <recommendedName>
        <fullName evidence="6">BED-type domain-containing protein</fullName>
    </recommendedName>
</protein>
<organism evidence="7 8">
    <name type="scientific">Linum tenue</name>
    <dbReference type="NCBI Taxonomy" id="586396"/>
    <lineage>
        <taxon>Eukaryota</taxon>
        <taxon>Viridiplantae</taxon>
        <taxon>Streptophyta</taxon>
        <taxon>Embryophyta</taxon>
        <taxon>Tracheophyta</taxon>
        <taxon>Spermatophyta</taxon>
        <taxon>Magnoliopsida</taxon>
        <taxon>eudicotyledons</taxon>
        <taxon>Gunneridae</taxon>
        <taxon>Pentapetalae</taxon>
        <taxon>rosids</taxon>
        <taxon>fabids</taxon>
        <taxon>Malpighiales</taxon>
        <taxon>Linaceae</taxon>
        <taxon>Linum</taxon>
    </lineage>
</organism>
<evidence type="ECO:0000313" key="7">
    <source>
        <dbReference type="EMBL" id="CAI0385299.1"/>
    </source>
</evidence>
<keyword evidence="8" id="KW-1185">Reference proteome</keyword>
<proteinExistence type="predicted"/>
<name>A0AAV0HLF6_9ROSI</name>
<evidence type="ECO:0000313" key="8">
    <source>
        <dbReference type="Proteomes" id="UP001154282"/>
    </source>
</evidence>
<dbReference type="Pfam" id="PF02892">
    <property type="entry name" value="zf-BED"/>
    <property type="match status" value="1"/>
</dbReference>
<gene>
    <name evidence="7" type="ORF">LITE_LOCUS4746</name>
</gene>
<dbReference type="GO" id="GO:0008270">
    <property type="term" value="F:zinc ion binding"/>
    <property type="evidence" value="ECO:0007669"/>
    <property type="project" value="UniProtKB-KW"/>
</dbReference>
<feature type="domain" description="BED-type" evidence="6">
    <location>
        <begin position="28"/>
        <end position="86"/>
    </location>
</feature>
<sequence length="113" mass="12360">MASGEEALSVDKGATPSNSKVTAKGVRSKSDPTWAHCSLHLDGKVEVLTCLYCQKEFRGGGITRMKKHLAGVSRDNAICSMVLEEVSQNMQKLLTNYETSKKKSEVSKLDLKN</sequence>
<evidence type="ECO:0000256" key="4">
    <source>
        <dbReference type="PROSITE-ProRule" id="PRU00027"/>
    </source>
</evidence>
<keyword evidence="1" id="KW-0479">Metal-binding</keyword>
<dbReference type="EMBL" id="CAMGYJ010000002">
    <property type="protein sequence ID" value="CAI0385299.1"/>
    <property type="molecule type" value="Genomic_DNA"/>
</dbReference>
<evidence type="ECO:0000256" key="1">
    <source>
        <dbReference type="ARBA" id="ARBA00022723"/>
    </source>
</evidence>
<evidence type="ECO:0000256" key="3">
    <source>
        <dbReference type="ARBA" id="ARBA00022833"/>
    </source>
</evidence>
<accession>A0AAV0HLF6</accession>
<evidence type="ECO:0000259" key="6">
    <source>
        <dbReference type="PROSITE" id="PS50808"/>
    </source>
</evidence>
<dbReference type="Proteomes" id="UP001154282">
    <property type="component" value="Unassembled WGS sequence"/>
</dbReference>
<reference evidence="7" key="1">
    <citation type="submission" date="2022-08" db="EMBL/GenBank/DDBJ databases">
        <authorList>
            <person name="Gutierrez-Valencia J."/>
        </authorList>
    </citation>
    <scope>NUCLEOTIDE SEQUENCE</scope>
</reference>
<dbReference type="GO" id="GO:0003677">
    <property type="term" value="F:DNA binding"/>
    <property type="evidence" value="ECO:0007669"/>
    <property type="project" value="InterPro"/>
</dbReference>
<feature type="region of interest" description="Disordered" evidence="5">
    <location>
        <begin position="1"/>
        <end position="32"/>
    </location>
</feature>
<feature type="non-terminal residue" evidence="7">
    <location>
        <position position="113"/>
    </location>
</feature>
<dbReference type="PANTHER" id="PTHR46951">
    <property type="entry name" value="BED-TYPE DOMAIN-CONTAINING PROTEIN"/>
    <property type="match status" value="1"/>
</dbReference>
<evidence type="ECO:0000256" key="5">
    <source>
        <dbReference type="SAM" id="MobiDB-lite"/>
    </source>
</evidence>
<dbReference type="AlphaFoldDB" id="A0AAV0HLF6"/>
<dbReference type="PANTHER" id="PTHR46951:SF2">
    <property type="entry name" value="BED-TYPE DOMAIN-CONTAINING PROTEIN"/>
    <property type="match status" value="1"/>
</dbReference>